<proteinExistence type="predicted"/>
<dbReference type="Gene3D" id="3.20.20.370">
    <property type="entry name" value="Glycoside hydrolase/deacetylase"/>
    <property type="match status" value="1"/>
</dbReference>
<dbReference type="RefSeq" id="WP_284202441.1">
    <property type="nucleotide sequence ID" value="NZ_BSPQ01000001.1"/>
</dbReference>
<evidence type="ECO:0000313" key="2">
    <source>
        <dbReference type="Proteomes" id="UP001157353"/>
    </source>
</evidence>
<gene>
    <name evidence="1" type="primary">ybgL</name>
    <name evidence="1" type="ORF">GCM10007916_03880</name>
</gene>
<comment type="caution">
    <text evidence="1">The sequence shown here is derived from an EMBL/GenBank/DDBJ whole genome shotgun (WGS) entry which is preliminary data.</text>
</comment>
<dbReference type="InterPro" id="IPR011330">
    <property type="entry name" value="Glyco_hydro/deAcase_b/a-brl"/>
</dbReference>
<evidence type="ECO:0000313" key="1">
    <source>
        <dbReference type="EMBL" id="GLS89321.1"/>
    </source>
</evidence>
<organism evidence="1 2">
    <name type="scientific">Psychromonas marina</name>
    <dbReference type="NCBI Taxonomy" id="88364"/>
    <lineage>
        <taxon>Bacteria</taxon>
        <taxon>Pseudomonadati</taxon>
        <taxon>Pseudomonadota</taxon>
        <taxon>Gammaproteobacteria</taxon>
        <taxon>Alteromonadales</taxon>
        <taxon>Psychromonadaceae</taxon>
        <taxon>Psychromonas</taxon>
    </lineage>
</organism>
<dbReference type="PANTHER" id="PTHR30292:SF0">
    <property type="entry name" value="5-OXOPROLINASE SUBUNIT A"/>
    <property type="match status" value="1"/>
</dbReference>
<protein>
    <submittedName>
        <fullName evidence="1">Uncharacterized protein</fullName>
    </submittedName>
</protein>
<dbReference type="InterPro" id="IPR005501">
    <property type="entry name" value="LamB/YcsF/PxpA-like"/>
</dbReference>
<sequence length="237" mass="25815">MKLNCDVGEGFASDQAVIPFVGQVNIACGLHAGDADLMAKTIAIAKANDVQIGAHPSYNDRENFGRLPTSLTAMEVKHLICYQVGALQSLARLQGRNVEYVKPHGALYNQMMADEVVFTAIIEAISAIELPLKLMILARPDLHNYQQIAKTNGVLLLLEAFADRAYDDQGYLVQRSEHGALLATPEQVEAQVKQLIEDSTITTINGNKLALQVDSICVHGDNPIAVQQIQTLAKLLR</sequence>
<name>A0ABQ6DW10_9GAMM</name>
<dbReference type="CDD" id="cd10787">
    <property type="entry name" value="LamB_YcsF_like"/>
    <property type="match status" value="1"/>
</dbReference>
<reference evidence="2" key="1">
    <citation type="journal article" date="2019" name="Int. J. Syst. Evol. Microbiol.">
        <title>The Global Catalogue of Microorganisms (GCM) 10K type strain sequencing project: providing services to taxonomists for standard genome sequencing and annotation.</title>
        <authorList>
            <consortium name="The Broad Institute Genomics Platform"/>
            <consortium name="The Broad Institute Genome Sequencing Center for Infectious Disease"/>
            <person name="Wu L."/>
            <person name="Ma J."/>
        </authorList>
    </citation>
    <scope>NUCLEOTIDE SEQUENCE [LARGE SCALE GENOMIC DNA]</scope>
    <source>
        <strain evidence="2">NBRC 103166</strain>
    </source>
</reference>
<dbReference type="EMBL" id="BSPQ01000001">
    <property type="protein sequence ID" value="GLS89321.1"/>
    <property type="molecule type" value="Genomic_DNA"/>
</dbReference>
<dbReference type="NCBIfam" id="NF003814">
    <property type="entry name" value="PRK05406.1-3"/>
    <property type="match status" value="1"/>
</dbReference>
<dbReference type="PANTHER" id="PTHR30292">
    <property type="entry name" value="UNCHARACTERIZED PROTEIN YBGL-RELATED"/>
    <property type="match status" value="1"/>
</dbReference>
<keyword evidence="2" id="KW-1185">Reference proteome</keyword>
<dbReference type="NCBIfam" id="NF003816">
    <property type="entry name" value="PRK05406.1-5"/>
    <property type="match status" value="1"/>
</dbReference>
<accession>A0ABQ6DW10</accession>
<dbReference type="Pfam" id="PF03746">
    <property type="entry name" value="LamB_YcsF"/>
    <property type="match status" value="1"/>
</dbReference>
<dbReference type="SUPFAM" id="SSF88713">
    <property type="entry name" value="Glycoside hydrolase/deacetylase"/>
    <property type="match status" value="1"/>
</dbReference>
<dbReference type="Proteomes" id="UP001157353">
    <property type="component" value="Unassembled WGS sequence"/>
</dbReference>